<feature type="compositionally biased region" description="Low complexity" evidence="1">
    <location>
        <begin position="1163"/>
        <end position="1178"/>
    </location>
</feature>
<feature type="compositionally biased region" description="Low complexity" evidence="1">
    <location>
        <begin position="1056"/>
        <end position="1066"/>
    </location>
</feature>
<feature type="region of interest" description="Disordered" evidence="1">
    <location>
        <begin position="938"/>
        <end position="966"/>
    </location>
</feature>
<dbReference type="HOGENOM" id="CLU_266226_0_0_1"/>
<feature type="compositionally biased region" description="Basic and acidic residues" evidence="1">
    <location>
        <begin position="470"/>
        <end position="481"/>
    </location>
</feature>
<feature type="compositionally biased region" description="Basic and acidic residues" evidence="1">
    <location>
        <begin position="1036"/>
        <end position="1052"/>
    </location>
</feature>
<dbReference type="Proteomes" id="UP000000542">
    <property type="component" value="Chromosome 4"/>
</dbReference>
<feature type="compositionally biased region" description="Basic and acidic residues" evidence="1">
    <location>
        <begin position="796"/>
        <end position="814"/>
    </location>
</feature>
<reference evidence="2 3" key="3">
    <citation type="journal article" date="2011" name="Genome Res.">
        <title>Chromosome and gene copy number variation allow major structural change between species and strains of Leishmania.</title>
        <authorList>
            <person name="Rogers M.B."/>
            <person name="Hilley J.D."/>
            <person name="Dickens N.J."/>
            <person name="Wilkes J."/>
            <person name="Bates P.A."/>
            <person name="Depledge D.P."/>
            <person name="Harris D."/>
            <person name="Her Y."/>
            <person name="Herzyk P."/>
            <person name="Imamura H."/>
            <person name="Otto T.D."/>
            <person name="Sanders M."/>
            <person name="Seeger K."/>
            <person name="Dujardin J.C."/>
            <person name="Berriman M."/>
            <person name="Smith D.F."/>
            <person name="Hertz-Fowler C."/>
            <person name="Mottram J.C."/>
        </authorList>
    </citation>
    <scope>NUCLEOTIDE SEQUENCE [LARGE SCALE GENOMIC DNA]</scope>
    <source>
        <strain evidence="3">MHOM/IL/81/Friedlin</strain>
    </source>
</reference>
<reference evidence="2 3" key="2">
    <citation type="journal article" date="2005" name="Science">
        <title>The genome of the kinetoplastid parasite, Leishmania major.</title>
        <authorList>
            <person name="Ivens A.C."/>
            <person name="Peacock C.S."/>
            <person name="Worthey E.A."/>
            <person name="Murphy L."/>
            <person name="Aggarwal G."/>
            <person name="Berriman M."/>
            <person name="Sisk E."/>
            <person name="Rajandream M.A."/>
            <person name="Adlem E."/>
            <person name="Aert R."/>
            <person name="Anupama A."/>
            <person name="Apostolou Z."/>
            <person name="Attipoe P."/>
            <person name="Bason N."/>
            <person name="Bauser C."/>
            <person name="Beck A."/>
            <person name="Beverley S.M."/>
            <person name="Bianchettin G."/>
            <person name="Borzym K."/>
            <person name="Bothe G."/>
            <person name="Bruschi C.V."/>
            <person name="Collins M."/>
            <person name="Cadag E."/>
            <person name="Ciarloni L."/>
            <person name="Clayton C."/>
            <person name="Coulson R.M."/>
            <person name="Cronin A."/>
            <person name="Cruz A.K."/>
            <person name="Davies R.M."/>
            <person name="De Gaudenzi J."/>
            <person name="Dobson D.E."/>
            <person name="Duesterhoeft A."/>
            <person name="Fazelina G."/>
            <person name="Fosker N."/>
            <person name="Frasch A.C."/>
            <person name="Fraser A."/>
            <person name="Fuchs M."/>
            <person name="Gabel C."/>
            <person name="Goble A."/>
            <person name="Goffeau A."/>
            <person name="Harris D."/>
            <person name="Hertz-Fowler C."/>
            <person name="Hilbert H."/>
            <person name="Horn D."/>
            <person name="Huang Y."/>
            <person name="Klages S."/>
            <person name="Knights A."/>
            <person name="Kube M."/>
            <person name="Larke N."/>
            <person name="Litvin L."/>
            <person name="Lord A."/>
            <person name="Louie T."/>
            <person name="Marra M."/>
            <person name="Masuy D."/>
            <person name="Matthews K."/>
            <person name="Michaeli S."/>
            <person name="Mottram J.C."/>
            <person name="Muller-Auer S."/>
            <person name="Munden H."/>
            <person name="Nelson S."/>
            <person name="Norbertczak H."/>
            <person name="Oliver K."/>
            <person name="O'neil S."/>
            <person name="Pentony M."/>
            <person name="Pohl T.M."/>
            <person name="Price C."/>
            <person name="Purnelle B."/>
            <person name="Quail M.A."/>
            <person name="Rabbinowitsch E."/>
            <person name="Reinhardt R."/>
            <person name="Rieger M."/>
            <person name="Rinta J."/>
            <person name="Robben J."/>
            <person name="Robertson L."/>
            <person name="Ruiz J.C."/>
            <person name="Rutter S."/>
            <person name="Saunders D."/>
            <person name="Schafer M."/>
            <person name="Schein J."/>
            <person name="Schwartz D.C."/>
            <person name="Seeger K."/>
            <person name="Seyler A."/>
            <person name="Sharp S."/>
            <person name="Shin H."/>
            <person name="Sivam D."/>
            <person name="Squares R."/>
            <person name="Squares S."/>
            <person name="Tosato V."/>
            <person name="Vogt C."/>
            <person name="Volckaert G."/>
            <person name="Wambutt R."/>
            <person name="Warren T."/>
            <person name="Wedler H."/>
            <person name="Woodward J."/>
            <person name="Zhou S."/>
            <person name="Zimmermann W."/>
            <person name="Smith D.F."/>
            <person name="Blackwell J.M."/>
            <person name="Stuart K.D."/>
            <person name="Barrell B."/>
            <person name="Myler P.J."/>
        </authorList>
    </citation>
    <scope>NUCLEOTIDE SEQUENCE [LARGE SCALE GENOMIC DNA]</scope>
    <source>
        <strain evidence="3">MHOM/IL/81/Friedlin</strain>
    </source>
</reference>
<feature type="compositionally biased region" description="Low complexity" evidence="1">
    <location>
        <begin position="763"/>
        <end position="779"/>
    </location>
</feature>
<feature type="region of interest" description="Disordered" evidence="1">
    <location>
        <begin position="849"/>
        <end position="924"/>
    </location>
</feature>
<gene>
    <name evidence="2" type="ORF">LMJF_04_0620</name>
</gene>
<feature type="region of interest" description="Disordered" evidence="1">
    <location>
        <begin position="516"/>
        <end position="604"/>
    </location>
</feature>
<keyword evidence="3" id="KW-1185">Reference proteome</keyword>
<feature type="compositionally biased region" description="Basic and acidic residues" evidence="1">
    <location>
        <begin position="1236"/>
        <end position="1246"/>
    </location>
</feature>
<dbReference type="OMA" id="DFRWADE"/>
<organism evidence="2 3">
    <name type="scientific">Leishmania major</name>
    <dbReference type="NCBI Taxonomy" id="5664"/>
    <lineage>
        <taxon>Eukaryota</taxon>
        <taxon>Discoba</taxon>
        <taxon>Euglenozoa</taxon>
        <taxon>Kinetoplastea</taxon>
        <taxon>Metakinetoplastina</taxon>
        <taxon>Trypanosomatida</taxon>
        <taxon>Trypanosomatidae</taxon>
        <taxon>Leishmaniinae</taxon>
        <taxon>Leishmania</taxon>
    </lineage>
</organism>
<dbReference type="AlphaFoldDB" id="Q9NEE0"/>
<dbReference type="eggNOG" id="ENOG502SH85">
    <property type="taxonomic scope" value="Eukaryota"/>
</dbReference>
<dbReference type="KEGG" id="lma:LMJF_04_0620"/>
<dbReference type="GeneID" id="3684910"/>
<feature type="region of interest" description="Disordered" evidence="1">
    <location>
        <begin position="144"/>
        <end position="198"/>
    </location>
</feature>
<dbReference type="RefSeq" id="XP_888552.1">
    <property type="nucleotide sequence ID" value="XM_883459.1"/>
</dbReference>
<dbReference type="InParanoid" id="Q9NEE0"/>
<dbReference type="VEuPathDB" id="TriTrypDB:LmjF.04.0620"/>
<reference key="1">
    <citation type="journal article" date="1998" name="Genome Res.">
        <title>A physical map of the Leishmania major Friedlin genome.</title>
        <authorList>
            <person name="Ivens A.C."/>
            <person name="Lewis S.M."/>
            <person name="Bagherzadeh A."/>
            <person name="Zhang L."/>
            <person name="Chan H.M."/>
            <person name="Smith D.F."/>
        </authorList>
    </citation>
    <scope>NUCLEOTIDE SEQUENCE</scope>
    <source>
        <strain>Friedlin</strain>
    </source>
</reference>
<feature type="region of interest" description="Disordered" evidence="1">
    <location>
        <begin position="469"/>
        <end position="502"/>
    </location>
</feature>
<feature type="region of interest" description="Disordered" evidence="1">
    <location>
        <begin position="381"/>
        <end position="413"/>
    </location>
</feature>
<dbReference type="VEuPathDB" id="TriTrypDB:LMJFC_040012900"/>
<feature type="region of interest" description="Disordered" evidence="1">
    <location>
        <begin position="285"/>
        <end position="337"/>
    </location>
</feature>
<feature type="compositionally biased region" description="Basic and acidic residues" evidence="1">
    <location>
        <begin position="739"/>
        <end position="749"/>
    </location>
</feature>
<protein>
    <submittedName>
        <fullName evidence="2">Uncharacterized protein</fullName>
    </submittedName>
</protein>
<feature type="compositionally biased region" description="Low complexity" evidence="1">
    <location>
        <begin position="982"/>
        <end position="991"/>
    </location>
</feature>
<sequence>MQPPPQQQRSVCPLSSVSAPKPPPRTGQAEGKNDGGCAPSAGEGHVIRASTYALWEQLYAPASVPLTVERFLYLRLSAKGNGESNDARGHQYCADDLKWVRSLFGEVTTQLDASAPSASMALSTAPAAAVAPGEQSRGAPLNAATAVATAASLQESRDDKGRDEPQRAWKGSLPDVASSVAAPPTEQCTSADVEQTSVSTPLRVPQACANAKSASVVDSGRASEPRSAATTLSHPDAVIASDVSLSCASAAPMSIERDDSANCIDENEEPEPCVDTWSVEAASAAPALHRHTPSTSVAAVRTDEKGRRNGSGRDTGCSPPLVHSASRGGDGEGCGAVDDEQAHTLAQQEKAAESCGAWESATATTTPVRPYRLYCRYRTSHDTDPSAEGGNGNEEEDAEHGGRGEEDSNDVGFLSLATSPSAAAPEQWRPCPVVGTDVGHSTPSPKPTVVLEDTMTALAVSALPCGLTRNGEDGSRLDSPMRHRHTARVSTSMSPVVDPNGLVFSPSCRQQMRLRLQRRCPRQTSEGSDAEYAPHTPVPGSPSQSPRPPPSCWSTPLLRERCRRDAQTPPAPAPLSAASQPPVSPAPSPTDMADRGAGATDELCAGSHAADAAVMGASPSRVIHLKKEKAVVTVSNIGQERRRSAAATANEDDAEPRDAVALDSPVDASCSAEAGDDGQGRRDGSSVAPVAIGVEDERVGGDEEDAEGDAVEPASTVSLSPQRPSLECPAQRRATAAPRSDHAEGHTECDFPSAEKAVRTANSVPAPVADVSVAPSSPSTSPPPHASHESFNPSTHGEEPQQRHPHRPLPENRAARRSVSNMDFRWADEADDILRRQQQRVYSLQAARTATLAGGDTRCSPSTSRCSPGGGPRRYTPLSQDGETAQGSQSGDGTRLARAYGGSEASYSVSPQPQDPGTHHYSERAMMRREGMGVEAVASHTDGSGIVTEQGDVAPSSHRAGRSEELACLSVTRSGEGRADIALASTSSSTPPTAPLRQPLLASVAEAAAADDASMPHTDRLQQQQQPAPHHAGTKRLRENHGGDDGRSDAAHARRSPAPSSVPVSSQTVTKRKRSDGSGGAPSRERRHRTDDRVRRRQNSRGNMAAKTATRSMLCASPATVFALPRNISVDPGASMAAPSLTTAAPPAGPSLSLLRPRAGNCASDSPSAAPAPKGAKGTSTHLGAASLPHRRCGLAVTREGAQQQSTQDCARGGALHALPRGHKQAARQSTTAPVVRREGECVQDM</sequence>
<evidence type="ECO:0000256" key="1">
    <source>
        <dbReference type="SAM" id="MobiDB-lite"/>
    </source>
</evidence>
<feature type="region of interest" description="Disordered" evidence="1">
    <location>
        <begin position="1148"/>
        <end position="1184"/>
    </location>
</feature>
<feature type="region of interest" description="Disordered" evidence="1">
    <location>
        <begin position="980"/>
        <end position="1111"/>
    </location>
</feature>
<proteinExistence type="predicted"/>
<evidence type="ECO:0000313" key="2">
    <source>
        <dbReference type="EMBL" id="CAB75561.1"/>
    </source>
</evidence>
<feature type="region of interest" description="Disordered" evidence="1">
    <location>
        <begin position="1"/>
        <end position="42"/>
    </location>
</feature>
<feature type="region of interest" description="Disordered" evidence="1">
    <location>
        <begin position="626"/>
        <end position="824"/>
    </location>
</feature>
<feature type="compositionally biased region" description="Basic and acidic residues" evidence="1">
    <location>
        <begin position="155"/>
        <end position="167"/>
    </location>
</feature>
<feature type="compositionally biased region" description="Polar residues" evidence="1">
    <location>
        <begin position="186"/>
        <end position="198"/>
    </location>
</feature>
<feature type="region of interest" description="Disordered" evidence="1">
    <location>
        <begin position="1219"/>
        <end position="1246"/>
    </location>
</feature>
<dbReference type="VEuPathDB" id="TriTrypDB:LMJSD75_040011700"/>
<accession>Q9NEE0</accession>
<feature type="compositionally biased region" description="Pro residues" evidence="1">
    <location>
        <begin position="536"/>
        <end position="551"/>
    </location>
</feature>
<dbReference type="EMBL" id="FR796400">
    <property type="protein sequence ID" value="CAB75561.1"/>
    <property type="molecule type" value="Genomic_DNA"/>
</dbReference>
<feature type="compositionally biased region" description="Low complexity" evidence="1">
    <location>
        <begin position="1022"/>
        <end position="1031"/>
    </location>
</feature>
<feature type="compositionally biased region" description="Polar residues" evidence="1">
    <location>
        <begin position="877"/>
        <end position="892"/>
    </location>
</feature>
<feature type="compositionally biased region" description="Low complexity" evidence="1">
    <location>
        <begin position="1002"/>
        <end position="1013"/>
    </location>
</feature>
<dbReference type="VEuPathDB" id="TriTrypDB:LMJLV39_040011300"/>
<evidence type="ECO:0000313" key="3">
    <source>
        <dbReference type="Proteomes" id="UP000000542"/>
    </source>
</evidence>
<feature type="compositionally biased region" description="Polar residues" evidence="1">
    <location>
        <begin position="7"/>
        <end position="18"/>
    </location>
</feature>
<name>Q9NEE0_LEIMA</name>